<name>A0A484MZB6_9ASTE</name>
<sequence length="167" mass="20026">MMKTHSYNNSLMMMMITIIIIINLFVVVVISSPSPPSQYEDSKLVMNSKVDVHVINEMSSLPILVRCQSRDDDLGYHILDTAEEFQWHFKNTIFDNTLFFCHFYMEDAASRRKDSVFDVFTNDYMNNRCSHYPERYHYRCYWLVRDDGFYMGPDLNDRTTFVRLHEW</sequence>
<dbReference type="Pfam" id="PF05938">
    <property type="entry name" value="Self-incomp_S1"/>
    <property type="match status" value="1"/>
</dbReference>
<keyword evidence="4 6" id="KW-0964">Secreted</keyword>
<dbReference type="PANTHER" id="PTHR31232:SF155">
    <property type="entry name" value="PLANT SELF-INCOMPATIBILITY PROTEIN S1 FAMILY"/>
    <property type="match status" value="1"/>
</dbReference>
<gene>
    <name evidence="8" type="ORF">CCAM_LOCUS36147</name>
</gene>
<dbReference type="PANTHER" id="PTHR31232">
    <property type="match status" value="1"/>
</dbReference>
<keyword evidence="7" id="KW-1133">Transmembrane helix</keyword>
<evidence type="ECO:0000256" key="2">
    <source>
        <dbReference type="ARBA" id="ARBA00005581"/>
    </source>
</evidence>
<evidence type="ECO:0000256" key="3">
    <source>
        <dbReference type="ARBA" id="ARBA00022471"/>
    </source>
</evidence>
<evidence type="ECO:0000256" key="5">
    <source>
        <dbReference type="ARBA" id="ARBA00022729"/>
    </source>
</evidence>
<organism evidence="8 9">
    <name type="scientific">Cuscuta campestris</name>
    <dbReference type="NCBI Taxonomy" id="132261"/>
    <lineage>
        <taxon>Eukaryota</taxon>
        <taxon>Viridiplantae</taxon>
        <taxon>Streptophyta</taxon>
        <taxon>Embryophyta</taxon>
        <taxon>Tracheophyta</taxon>
        <taxon>Spermatophyta</taxon>
        <taxon>Magnoliopsida</taxon>
        <taxon>eudicotyledons</taxon>
        <taxon>Gunneridae</taxon>
        <taxon>Pentapetalae</taxon>
        <taxon>asterids</taxon>
        <taxon>lamiids</taxon>
        <taxon>Solanales</taxon>
        <taxon>Convolvulaceae</taxon>
        <taxon>Cuscuteae</taxon>
        <taxon>Cuscuta</taxon>
        <taxon>Cuscuta subgen. Grammica</taxon>
        <taxon>Cuscuta sect. Cleistogrammica</taxon>
    </lineage>
</organism>
<evidence type="ECO:0000256" key="7">
    <source>
        <dbReference type="SAM" id="Phobius"/>
    </source>
</evidence>
<dbReference type="Proteomes" id="UP000595140">
    <property type="component" value="Unassembled WGS sequence"/>
</dbReference>
<dbReference type="GO" id="GO:0005576">
    <property type="term" value="C:extracellular region"/>
    <property type="evidence" value="ECO:0007669"/>
    <property type="project" value="UniProtKB-SubCell"/>
</dbReference>
<evidence type="ECO:0000313" key="8">
    <source>
        <dbReference type="EMBL" id="VFQ94371.1"/>
    </source>
</evidence>
<evidence type="ECO:0000256" key="1">
    <source>
        <dbReference type="ARBA" id="ARBA00004613"/>
    </source>
</evidence>
<dbReference type="GO" id="GO:0060320">
    <property type="term" value="P:rejection of self pollen"/>
    <property type="evidence" value="ECO:0007669"/>
    <property type="project" value="UniProtKB-KW"/>
</dbReference>
<keyword evidence="5" id="KW-0732">Signal</keyword>
<keyword evidence="7" id="KW-0472">Membrane</keyword>
<accession>A0A484MZB6</accession>
<comment type="subcellular location">
    <subcellularLocation>
        <location evidence="1 6">Secreted</location>
    </subcellularLocation>
</comment>
<dbReference type="AlphaFoldDB" id="A0A484MZB6"/>
<dbReference type="EMBL" id="OOIL02005264">
    <property type="protein sequence ID" value="VFQ94371.1"/>
    <property type="molecule type" value="Genomic_DNA"/>
</dbReference>
<reference evidence="8" key="1">
    <citation type="submission" date="2018-04" db="EMBL/GenBank/DDBJ databases">
        <authorList>
            <person name="Vogel A."/>
        </authorList>
    </citation>
    <scope>NUCLEOTIDE SEQUENCE [LARGE SCALE GENOMIC DNA]</scope>
</reference>
<keyword evidence="9" id="KW-1185">Reference proteome</keyword>
<comment type="similarity">
    <text evidence="2 6">Belongs to the plant self-incompatibility (S1) protein family.</text>
</comment>
<keyword evidence="3 6" id="KW-0713">Self-incompatibility</keyword>
<feature type="transmembrane region" description="Helical" evidence="7">
    <location>
        <begin position="12"/>
        <end position="30"/>
    </location>
</feature>
<proteinExistence type="inferred from homology"/>
<keyword evidence="7" id="KW-0812">Transmembrane</keyword>
<protein>
    <recommendedName>
        <fullName evidence="6">S-protein homolog</fullName>
    </recommendedName>
</protein>
<evidence type="ECO:0000256" key="6">
    <source>
        <dbReference type="RuleBase" id="RU367044"/>
    </source>
</evidence>
<evidence type="ECO:0000313" key="9">
    <source>
        <dbReference type="Proteomes" id="UP000595140"/>
    </source>
</evidence>
<dbReference type="OrthoDB" id="1300535at2759"/>
<dbReference type="InterPro" id="IPR010264">
    <property type="entry name" value="Self-incomp_S1"/>
</dbReference>
<evidence type="ECO:0000256" key="4">
    <source>
        <dbReference type="ARBA" id="ARBA00022525"/>
    </source>
</evidence>